<gene>
    <name evidence="3" type="ORF">AB2U05_26300</name>
</gene>
<dbReference type="EMBL" id="CP163445">
    <property type="protein sequence ID" value="XDQ81734.1"/>
    <property type="molecule type" value="Genomic_DNA"/>
</dbReference>
<feature type="compositionally biased region" description="Low complexity" evidence="1">
    <location>
        <begin position="163"/>
        <end position="175"/>
    </location>
</feature>
<evidence type="ECO:0008006" key="4">
    <source>
        <dbReference type="Google" id="ProtNLM"/>
    </source>
</evidence>
<dbReference type="GO" id="GO:0043448">
    <property type="term" value="P:alkane catabolic process"/>
    <property type="evidence" value="ECO:0007669"/>
    <property type="project" value="TreeGrafter"/>
</dbReference>
<feature type="region of interest" description="Disordered" evidence="1">
    <location>
        <begin position="34"/>
        <end position="56"/>
    </location>
</feature>
<accession>A0AB39TRJ9</accession>
<feature type="signal peptide" evidence="2">
    <location>
        <begin position="1"/>
        <end position="21"/>
    </location>
</feature>
<name>A0AB39TRJ9_9ACTN</name>
<feature type="chain" id="PRO_5044239135" description="Lipoprotein" evidence="2">
    <location>
        <begin position="22"/>
        <end position="200"/>
    </location>
</feature>
<proteinExistence type="predicted"/>
<sequence length="200" mass="19990">MRSTPRTRRAAVLAAGGAAVAALVAGCGSSGSGSYGSGSSSTPAAPSTPAGATLQTATDPKLGTIVTDSAGFTLYRFDHDSNNPSMSSCTGGCATLWPPERDDGHVTVKGIDSKLVGSVTRADGSKQVTLNGWPAYRYSPDSKPGDTKGQGFAGIWFALTPTGGKAGTTTNTTPAPVNPTPVNPTPVNPAPSPPSSGYGY</sequence>
<keyword evidence="2" id="KW-0732">Signal</keyword>
<dbReference type="RefSeq" id="WP_369184437.1">
    <property type="nucleotide sequence ID" value="NZ_CP163445.1"/>
</dbReference>
<reference evidence="3" key="1">
    <citation type="submission" date="2024-07" db="EMBL/GenBank/DDBJ databases">
        <authorList>
            <person name="Yu S.T."/>
        </authorList>
    </citation>
    <scope>NUCLEOTIDE SEQUENCE</scope>
    <source>
        <strain evidence="3">Y1</strain>
    </source>
</reference>
<dbReference type="PANTHER" id="PTHR39335:SF1">
    <property type="entry name" value="BLL4220 PROTEIN"/>
    <property type="match status" value="1"/>
</dbReference>
<feature type="region of interest" description="Disordered" evidence="1">
    <location>
        <begin position="163"/>
        <end position="200"/>
    </location>
</feature>
<evidence type="ECO:0000256" key="2">
    <source>
        <dbReference type="SAM" id="SignalP"/>
    </source>
</evidence>
<dbReference type="PANTHER" id="PTHR39335">
    <property type="entry name" value="BLL4220 PROTEIN"/>
    <property type="match status" value="1"/>
</dbReference>
<organism evidence="3">
    <name type="scientific">Streptomyces sp. Y1</name>
    <dbReference type="NCBI Taxonomy" id="3238634"/>
    <lineage>
        <taxon>Bacteria</taxon>
        <taxon>Bacillati</taxon>
        <taxon>Actinomycetota</taxon>
        <taxon>Actinomycetes</taxon>
        <taxon>Kitasatosporales</taxon>
        <taxon>Streptomycetaceae</taxon>
        <taxon>Streptomyces</taxon>
    </lineage>
</organism>
<feature type="compositionally biased region" description="Low complexity" evidence="1">
    <location>
        <begin position="37"/>
        <end position="54"/>
    </location>
</feature>
<dbReference type="AlphaFoldDB" id="A0AB39TRJ9"/>
<evidence type="ECO:0000313" key="3">
    <source>
        <dbReference type="EMBL" id="XDQ81734.1"/>
    </source>
</evidence>
<feature type="compositionally biased region" description="Pro residues" evidence="1">
    <location>
        <begin position="176"/>
        <end position="194"/>
    </location>
</feature>
<dbReference type="Pfam" id="PF03640">
    <property type="entry name" value="Lipoprotein_15"/>
    <property type="match status" value="2"/>
</dbReference>
<dbReference type="PROSITE" id="PS51257">
    <property type="entry name" value="PROKAR_LIPOPROTEIN"/>
    <property type="match status" value="1"/>
</dbReference>
<evidence type="ECO:0000256" key="1">
    <source>
        <dbReference type="SAM" id="MobiDB-lite"/>
    </source>
</evidence>
<dbReference type="InterPro" id="IPR005297">
    <property type="entry name" value="Lipoprotein_repeat"/>
</dbReference>
<protein>
    <recommendedName>
        <fullName evidence="4">Lipoprotein</fullName>
    </recommendedName>
</protein>